<evidence type="ECO:0000313" key="12">
    <source>
        <dbReference type="Proteomes" id="UP001166251"/>
    </source>
</evidence>
<evidence type="ECO:0000256" key="1">
    <source>
        <dbReference type="ARBA" id="ARBA00004377"/>
    </source>
</evidence>
<dbReference type="Gene3D" id="3.55.40.10">
    <property type="entry name" value="minor pseudopilin epsh domain"/>
    <property type="match status" value="1"/>
</dbReference>
<dbReference type="InterPro" id="IPR049875">
    <property type="entry name" value="TypeII_GspH"/>
</dbReference>
<dbReference type="InterPro" id="IPR045584">
    <property type="entry name" value="Pilin-like"/>
</dbReference>
<comment type="subcellular location">
    <subcellularLocation>
        <location evidence="1">Cell inner membrane</location>
        <topology evidence="1">Single-pass membrane protein</topology>
    </subcellularLocation>
</comment>
<keyword evidence="12" id="KW-1185">Reference proteome</keyword>
<dbReference type="InterPro" id="IPR012902">
    <property type="entry name" value="N_methyl_site"/>
</dbReference>
<dbReference type="Proteomes" id="UP001166251">
    <property type="component" value="Unassembled WGS sequence"/>
</dbReference>
<keyword evidence="3" id="KW-1003">Cell membrane</keyword>
<reference evidence="11" key="1">
    <citation type="submission" date="2021-07" db="EMBL/GenBank/DDBJ databases">
        <title>Neiella marina sp. nov., isolated from the intestinal content of sea cucumber Apostichopus japonicus.</title>
        <authorList>
            <person name="Bai X."/>
        </authorList>
    </citation>
    <scope>NUCLEOTIDE SEQUENCE</scope>
    <source>
        <strain evidence="11">126</strain>
    </source>
</reference>
<keyword evidence="7 10" id="KW-1133">Transmembrane helix</keyword>
<keyword evidence="5" id="KW-0997">Cell inner membrane</keyword>
<keyword evidence="4" id="KW-0488">Methylation</keyword>
<accession>A0ABS7EG13</accession>
<organism evidence="11 12">
    <name type="scientific">Neiella holothuriorum</name>
    <dbReference type="NCBI Taxonomy" id="2870530"/>
    <lineage>
        <taxon>Bacteria</taxon>
        <taxon>Pseudomonadati</taxon>
        <taxon>Pseudomonadota</taxon>
        <taxon>Gammaproteobacteria</taxon>
        <taxon>Alteromonadales</taxon>
        <taxon>Echinimonadaceae</taxon>
        <taxon>Neiella</taxon>
    </lineage>
</organism>
<name>A0ABS7EG13_9GAMM</name>
<comment type="caution">
    <text evidence="11">The sequence shown here is derived from an EMBL/GenBank/DDBJ whole genome shotgun (WGS) entry which is preliminary data.</text>
</comment>
<dbReference type="PROSITE" id="PS00409">
    <property type="entry name" value="PROKAR_NTER_METHYL"/>
    <property type="match status" value="1"/>
</dbReference>
<dbReference type="SUPFAM" id="SSF54523">
    <property type="entry name" value="Pili subunits"/>
    <property type="match status" value="1"/>
</dbReference>
<dbReference type="EMBL" id="JAHZSS010000009">
    <property type="protein sequence ID" value="MBW8191260.1"/>
    <property type="molecule type" value="Genomic_DNA"/>
</dbReference>
<evidence type="ECO:0000256" key="2">
    <source>
        <dbReference type="ARBA" id="ARBA00021549"/>
    </source>
</evidence>
<evidence type="ECO:0000256" key="3">
    <source>
        <dbReference type="ARBA" id="ARBA00022475"/>
    </source>
</evidence>
<evidence type="ECO:0000256" key="8">
    <source>
        <dbReference type="ARBA" id="ARBA00023136"/>
    </source>
</evidence>
<evidence type="ECO:0000313" key="11">
    <source>
        <dbReference type="EMBL" id="MBW8191260.1"/>
    </source>
</evidence>
<dbReference type="NCBIfam" id="TIGR01708">
    <property type="entry name" value="typeII_sec_gspH"/>
    <property type="match status" value="1"/>
</dbReference>
<dbReference type="RefSeq" id="WP_220103938.1">
    <property type="nucleotide sequence ID" value="NZ_JAHZSS010000009.1"/>
</dbReference>
<dbReference type="InterPro" id="IPR002416">
    <property type="entry name" value="T2SS_protein-GspH"/>
</dbReference>
<keyword evidence="6 10" id="KW-0812">Transmembrane</keyword>
<evidence type="ECO:0000256" key="6">
    <source>
        <dbReference type="ARBA" id="ARBA00022692"/>
    </source>
</evidence>
<evidence type="ECO:0000256" key="7">
    <source>
        <dbReference type="ARBA" id="ARBA00022989"/>
    </source>
</evidence>
<dbReference type="Pfam" id="PF07963">
    <property type="entry name" value="N_methyl"/>
    <property type="match status" value="1"/>
</dbReference>
<evidence type="ECO:0000256" key="5">
    <source>
        <dbReference type="ARBA" id="ARBA00022519"/>
    </source>
</evidence>
<evidence type="ECO:0000256" key="4">
    <source>
        <dbReference type="ARBA" id="ARBA00022481"/>
    </source>
</evidence>
<sequence length="192" mass="21712">MGRAFAKRNQGFTLLEVLVVVMIIAFVSGGMVMALSGSGPEPLLQREAARFRVVMQLAADRAMLTSEELGLRVTDTGYDFVRWEQESWQIVNNSKGLAPYEIDENIGLEIELDGLPWEEDSLFESEGLFENAFEEDDEDEKIMPQVFIYSYGEFTDFSLTFSWLPLEDEQPQDITVLGQIDEVTLAPPEGER</sequence>
<gene>
    <name evidence="11" type="primary">gspH</name>
    <name evidence="11" type="ORF">K0504_09450</name>
</gene>
<keyword evidence="8 10" id="KW-0472">Membrane</keyword>
<proteinExistence type="predicted"/>
<protein>
    <recommendedName>
        <fullName evidence="2">Type II secretion system protein H</fullName>
    </recommendedName>
    <alternativeName>
        <fullName evidence="9">General secretion pathway protein H</fullName>
    </alternativeName>
</protein>
<feature type="transmembrane region" description="Helical" evidence="10">
    <location>
        <begin position="12"/>
        <end position="35"/>
    </location>
</feature>
<dbReference type="NCBIfam" id="TIGR02532">
    <property type="entry name" value="IV_pilin_GFxxxE"/>
    <property type="match status" value="1"/>
</dbReference>
<evidence type="ECO:0000256" key="10">
    <source>
        <dbReference type="SAM" id="Phobius"/>
    </source>
</evidence>
<evidence type="ECO:0000256" key="9">
    <source>
        <dbReference type="ARBA" id="ARBA00030775"/>
    </source>
</evidence>
<dbReference type="PRINTS" id="PR00885">
    <property type="entry name" value="BCTERIALGSPH"/>
</dbReference>